<organism evidence="1 2">
    <name type="scientific">Rhododendron molle</name>
    <name type="common">Chinese azalea</name>
    <name type="synonym">Azalea mollis</name>
    <dbReference type="NCBI Taxonomy" id="49168"/>
    <lineage>
        <taxon>Eukaryota</taxon>
        <taxon>Viridiplantae</taxon>
        <taxon>Streptophyta</taxon>
        <taxon>Embryophyta</taxon>
        <taxon>Tracheophyta</taxon>
        <taxon>Spermatophyta</taxon>
        <taxon>Magnoliopsida</taxon>
        <taxon>eudicotyledons</taxon>
        <taxon>Gunneridae</taxon>
        <taxon>Pentapetalae</taxon>
        <taxon>asterids</taxon>
        <taxon>Ericales</taxon>
        <taxon>Ericaceae</taxon>
        <taxon>Ericoideae</taxon>
        <taxon>Rhodoreae</taxon>
        <taxon>Rhododendron</taxon>
    </lineage>
</organism>
<dbReference type="EMBL" id="CM046397">
    <property type="protein sequence ID" value="KAI8533983.1"/>
    <property type="molecule type" value="Genomic_DNA"/>
</dbReference>
<protein>
    <submittedName>
        <fullName evidence="1">Uncharacterized protein</fullName>
    </submittedName>
</protein>
<dbReference type="Proteomes" id="UP001062846">
    <property type="component" value="Chromosome 10"/>
</dbReference>
<accession>A0ACC0M0V7</accession>
<reference evidence="1" key="1">
    <citation type="submission" date="2022-02" db="EMBL/GenBank/DDBJ databases">
        <title>Plant Genome Project.</title>
        <authorList>
            <person name="Zhang R.-G."/>
        </authorList>
    </citation>
    <scope>NUCLEOTIDE SEQUENCE</scope>
    <source>
        <strain evidence="1">AT1</strain>
    </source>
</reference>
<gene>
    <name evidence="1" type="ORF">RHMOL_Rhmol10G0053400</name>
</gene>
<evidence type="ECO:0000313" key="1">
    <source>
        <dbReference type="EMBL" id="KAI8533983.1"/>
    </source>
</evidence>
<name>A0ACC0M0V7_RHOML</name>
<keyword evidence="2" id="KW-1185">Reference proteome</keyword>
<proteinExistence type="predicted"/>
<sequence length="89" mass="9343">MEQTRGEEIGIKIYNAIPPNEELPTASRPLRPQRSARNAAPWWRRGSRGPSPRPHSSPTSSPPAPSSPSRPSSPPSTAAAAGAPTSPPS</sequence>
<evidence type="ECO:0000313" key="2">
    <source>
        <dbReference type="Proteomes" id="UP001062846"/>
    </source>
</evidence>
<comment type="caution">
    <text evidence="1">The sequence shown here is derived from an EMBL/GenBank/DDBJ whole genome shotgun (WGS) entry which is preliminary data.</text>
</comment>